<name>A0ABN3IUP2_9ACTN</name>
<comment type="caution">
    <text evidence="2">The sequence shown here is derived from an EMBL/GenBank/DDBJ whole genome shotgun (WGS) entry which is preliminary data.</text>
</comment>
<organism evidence="2 3">
    <name type="scientific">Streptomyces glaucosporus</name>
    <dbReference type="NCBI Taxonomy" id="284044"/>
    <lineage>
        <taxon>Bacteria</taxon>
        <taxon>Bacillati</taxon>
        <taxon>Actinomycetota</taxon>
        <taxon>Actinomycetes</taxon>
        <taxon>Kitasatosporales</taxon>
        <taxon>Streptomycetaceae</taxon>
        <taxon>Streptomyces</taxon>
    </lineage>
</organism>
<evidence type="ECO:0000313" key="3">
    <source>
        <dbReference type="Proteomes" id="UP001500058"/>
    </source>
</evidence>
<reference evidence="2 3" key="1">
    <citation type="journal article" date="2019" name="Int. J. Syst. Evol. Microbiol.">
        <title>The Global Catalogue of Microorganisms (GCM) 10K type strain sequencing project: providing services to taxonomists for standard genome sequencing and annotation.</title>
        <authorList>
            <consortium name="The Broad Institute Genomics Platform"/>
            <consortium name="The Broad Institute Genome Sequencing Center for Infectious Disease"/>
            <person name="Wu L."/>
            <person name="Ma J."/>
        </authorList>
    </citation>
    <scope>NUCLEOTIDE SEQUENCE [LARGE SCALE GENOMIC DNA]</scope>
    <source>
        <strain evidence="2 3">JCM 6921</strain>
    </source>
</reference>
<proteinExistence type="predicted"/>
<feature type="compositionally biased region" description="Low complexity" evidence="1">
    <location>
        <begin position="10"/>
        <end position="39"/>
    </location>
</feature>
<evidence type="ECO:0000256" key="1">
    <source>
        <dbReference type="SAM" id="MobiDB-lite"/>
    </source>
</evidence>
<evidence type="ECO:0000313" key="2">
    <source>
        <dbReference type="EMBL" id="GAA2414677.1"/>
    </source>
</evidence>
<dbReference type="Proteomes" id="UP001500058">
    <property type="component" value="Unassembled WGS sequence"/>
</dbReference>
<accession>A0ABN3IUP2</accession>
<feature type="region of interest" description="Disordered" evidence="1">
    <location>
        <begin position="1"/>
        <end position="39"/>
    </location>
</feature>
<gene>
    <name evidence="2" type="ORF">GCM10010420_50470</name>
</gene>
<sequence length="69" mass="6872">MLPGSREEVTGTGADAVAAEAPAATPVGRTSGSAAAAAQATPIEDAMNARINPIVGRIGNTVERKSDRP</sequence>
<protein>
    <submittedName>
        <fullName evidence="2">Uncharacterized protein</fullName>
    </submittedName>
</protein>
<dbReference type="EMBL" id="BAAATJ010000032">
    <property type="protein sequence ID" value="GAA2414677.1"/>
    <property type="molecule type" value="Genomic_DNA"/>
</dbReference>
<keyword evidence="3" id="KW-1185">Reference proteome</keyword>